<dbReference type="Proteomes" id="UP000305888">
    <property type="component" value="Chromosome"/>
</dbReference>
<sequence>MSSDNDPTGGDSSASEGGIGLNKVILGFLVVLGVGTAAWAGGWFYFRGNVRDMLDAEEERIATAGGTVTYDSRIIGGFPLSYEVEYAKPVITLPGEAVRIQAPWMRGTATAFDSGAVLLAFPEKMTLTVTPPQGSGPIVFDVTSSGLTSVARLATDGGTDHTVTASSLEIAQQTPAEIRDGQMQAEDFKLDASVSADQTNVSGTLTASSLALAYSLSPTLERLVPGSSSAGDAVSTSRFSYEAYKADFAVDMPEGDSLSSLTSGATSVSLSLGAKSTAVDMTVPSLAGPVHMSGESGPSSALYSIEDGVVELSGRVADLDYTLDFSDPAVPIDGAGITGKQMEARLALPLGMREEAQEFALGLSLSDLEMDDALWDLFDDGKVLPRDPAELSLDMSGMGRWTQDPAGFATTPPEPGSNPLDMESVKLGMLELSLAGARISATGEATMDNSSAAPFPEGSVDVTLSGFDTLTGKLGDMGLLSPQELALVRGLASAYTQPGTEPDTLQSTVEMRGGSVLINGLPLQ</sequence>
<evidence type="ECO:0000256" key="1">
    <source>
        <dbReference type="SAM" id="Phobius"/>
    </source>
</evidence>
<dbReference type="OrthoDB" id="7791409at2"/>
<dbReference type="KEGG" id="ppru:FDP22_11410"/>
<dbReference type="AlphaFoldDB" id="A0A5B8FHM3"/>
<organism evidence="2 3">
    <name type="scientific">Paroceanicella profunda</name>
    <dbReference type="NCBI Taxonomy" id="2579971"/>
    <lineage>
        <taxon>Bacteria</taxon>
        <taxon>Pseudomonadati</taxon>
        <taxon>Pseudomonadota</taxon>
        <taxon>Alphaproteobacteria</taxon>
        <taxon>Rhodobacterales</taxon>
        <taxon>Paracoccaceae</taxon>
        <taxon>Paroceanicella</taxon>
    </lineage>
</organism>
<protein>
    <submittedName>
        <fullName evidence="2">DUF2125 domain-containing protein</fullName>
    </submittedName>
</protein>
<evidence type="ECO:0000313" key="3">
    <source>
        <dbReference type="Proteomes" id="UP000305888"/>
    </source>
</evidence>
<dbReference type="RefSeq" id="WP_138573047.1">
    <property type="nucleotide sequence ID" value="NZ_CP040818.1"/>
</dbReference>
<gene>
    <name evidence="2" type="ORF">FDP22_11410</name>
</gene>
<evidence type="ECO:0000313" key="2">
    <source>
        <dbReference type="EMBL" id="QDL92327.1"/>
    </source>
</evidence>
<keyword evidence="1" id="KW-0812">Transmembrane</keyword>
<dbReference type="InterPro" id="IPR018666">
    <property type="entry name" value="DUF2125"/>
</dbReference>
<keyword evidence="3" id="KW-1185">Reference proteome</keyword>
<keyword evidence="1" id="KW-1133">Transmembrane helix</keyword>
<reference evidence="2 3" key="1">
    <citation type="submission" date="2019-06" db="EMBL/GenBank/DDBJ databases">
        <title>Genome sequence of Rhodobacteraceae bacterium D4M1.</title>
        <authorList>
            <person name="Cao J."/>
        </authorList>
    </citation>
    <scope>NUCLEOTIDE SEQUENCE [LARGE SCALE GENOMIC DNA]</scope>
    <source>
        <strain evidence="2 3">D4M1</strain>
    </source>
</reference>
<proteinExistence type="predicted"/>
<accession>A0A5B8FHM3</accession>
<dbReference type="Pfam" id="PF09898">
    <property type="entry name" value="DUF2125"/>
    <property type="match status" value="2"/>
</dbReference>
<feature type="transmembrane region" description="Helical" evidence="1">
    <location>
        <begin position="24"/>
        <end position="46"/>
    </location>
</feature>
<keyword evidence="1" id="KW-0472">Membrane</keyword>
<name>A0A5B8FHM3_9RHOB</name>
<dbReference type="EMBL" id="CP040818">
    <property type="protein sequence ID" value="QDL92327.1"/>
    <property type="molecule type" value="Genomic_DNA"/>
</dbReference>